<keyword evidence="6" id="KW-1133">Transmembrane helix</keyword>
<feature type="domain" description="VPS13-like middle region" evidence="8">
    <location>
        <begin position="1148"/>
        <end position="2025"/>
    </location>
</feature>
<organism evidence="11 12">
    <name type="scientific">Polypedilum vanderplanki</name>
    <name type="common">Sleeping chironomid midge</name>
    <dbReference type="NCBI Taxonomy" id="319348"/>
    <lineage>
        <taxon>Eukaryota</taxon>
        <taxon>Metazoa</taxon>
        <taxon>Ecdysozoa</taxon>
        <taxon>Arthropoda</taxon>
        <taxon>Hexapoda</taxon>
        <taxon>Insecta</taxon>
        <taxon>Pterygota</taxon>
        <taxon>Neoptera</taxon>
        <taxon>Endopterygota</taxon>
        <taxon>Diptera</taxon>
        <taxon>Nematocera</taxon>
        <taxon>Chironomoidea</taxon>
        <taxon>Chironomidae</taxon>
        <taxon>Chironominae</taxon>
        <taxon>Polypedilum</taxon>
        <taxon>Polypedilum</taxon>
    </lineage>
</organism>
<sequence>MDFYSFNSGCARFFIIVVVIIICVEGFFLFINKGLKALNKFWLYFNVVRPSLGDVVLKNLVLKGSALSELDLPVQTTYGHLGSLVLKIPWKNLYSAPVEAYIDRLYLLAVPNNSVRYNAEREEKAALEAKKAELERIQLAKKLESEKNKPKEDKTFAEKLSAQIINNVQIKISDIHIRYEDNVSCSTPFAFGVTLSNFSVHTTDSLWNKTFISQSLTEIYKLAQLESLAVYMNCDCKLFQEYSQDNYIVMFRESIATRTMKPSDYDFILGPINSEAKLTLNPDPETNEIPFSIPKIILNLTMEKLGVGLTKSQYQDIMQLIEQFGRMSRAYPYRKFRPHGITYRGHYKEWWHFAFRCILETDIRRRKLNWSWENMKETRRLCKLYMELYKQKLTTKKPTQQLLDQVEECEQKLNIQNLVIIRQRVELEIEKSSKEKAETESKGWFSGWWSSKKEDTKESDTDDIKKKFQAAMTPQEKEKLFQAIGYQENAVPIELPEKFVAMKMHFELNCLEVSIKSDIENSIENVMLLQLNQVKCSISQRPSAQSIKLNLSMRELTVFGLQQKQYLPVLIQSQLESTESLLDVMFESNPEDKRCDQRVKVQSQPIQIVYNGETIIQLMKVFQTQKTVTLSQLQDAATEKLVDIKERSATGLQYAISTHPRMEVDIAFAPSYILVPNGGKYTKNESVLVVSLGQLVLKTEPRPLEKRSVRVMHNEGANADEILQELISQSYDKFLFEIHNIQFLIARSHEDWEEAINIGRGTEMHILEPTFMKLSAHLSVITDDWRLPKCKIACELPSISISVTEDRVLDVLSIIATLPLPESNEDIVVKPISKEQNLLGSSLSLLKFLDEKQQKLQKRLDPPPENVDITDGVVQFTELEAYFELKEIVITICKSQKTHDDYGNSSSDEFETPSEEFVDASDKNPNIVSPSFKSVNFDVPYASIANREKMMCMKITKLEMTAAQLTYEMKVDLKLGAISFDQYRMKNEKEMILQVINTPRYDTNFEYLFTLSYTNCKKTSPEFNTKYHSVEQMIDIKMSTVVLVLNQDGITELIQTTNDLQNKVESIMNSGQKQQQQPKDRVADAGAAQTFLEAAKEKLPMILEEDNNEESKTTSAAATRSRKKHKIVDSIKVKLVAKMKDVTIKIENDIREIAAMEIRNLLSGVTMKTSYTEVTMKLEDILVTDLNPKTIHTKILSIIGGDDVMALQLILYNLEETSEYNSDNMKIDFTMGCAKVVFMNWFVTSVLNFLDNFQTAQERIKETSKAAAEVARQSAVQAYEQATRIKLNIKIKAPIIFVPVHSQSLEAIIIDLGNLKITNSINNIDVKSDHGPAVIDEMKVELSDVKLSKVLLHESSDTNEVENFQQDSTISITSRFKCPDLICEINPNDCVLKPTSFALIIKRNLTSSWYKELPEMEISGRLHSIELNVIAQDYQVIMQILEKNMTEGQNEFKKPKRPKSSNNQRQEPSRVSNIDEDDEAKRQWQKTSNKMLESKKPFGLDITSLQTPTEEKKIIEIAMKFAFQIDSITLNLFTGPKEGLARFGLYYLSLNGQNFVDGSMSTSIVLCDINLDDIRPNREGKITRFMERREHEINIIEPGPSSAATTTSSTTRSMIDVTFRMKENDMFAEVKVFSFNLILSMDFLMKLSAFMQVETNSSQPISTDASTSSTTYEVENVKKRRSSYSGTNQQQQQQQNEKKAVFLIHIQKYDIILVEKMDDINCLALILNNEIKVQVRLNGEKQNIQGEIKKFSLYLSEFNPQKRNQTKHYVLHPCIISLNGSTPEGKGLHVSLNVSKIKICVSPATIELMNKIVTTMTQQESSQALTDVEPPDYSNLWQPKTFNDDEYWFTKIEEAEDALSLMSFPDLPAIKEEKCIVEVPSIALIIENGVGVHTIPMLFIETSMEAKICNWSSDMEINSILRLTMSYYNNMFALWEPLIEPVETDSVHGLPEYHSWELEFNMRIEKHNELQQQQQETPDTPTTIERSTPNQDEPKTIMSIKSDQTLELLVTKTCVDVLQTLGEAFSKAIDQEGLIQSGVDAPYVLRNDTGLEIQLELAGTDYLFHAANFTPRQQSELVLFENLHIMESPVIEDITSCIIYPNGQVYLKPKIDTLKSFSLLDATIKSMSHNDKIEEKFITLYIPEVQKRLQLPIHRADKRYFPIYRETNQEPLGIISEITVEFGSTIVTIRGIVQVFNHFTVPISIHHFSNGRANEIGYIQPNESFNVPISYIHDASKEIHFTIAGYRISTQGISWRESPGSSTFVKSLQCDPVNTYEPLYINAIRERFDVFFEVSSKYTILSACYLIRLRPPLILRNALPIDLIVSVAGCSVARDRDRNYKEQSIDEDMTSAHQNSSSICGEDFLDYGEKLIKPGELLHLPTVKTSSKNSDNLMYIVARLVQYLERDWSIKTEIPAEPAEFIVWTFNSYDSAGSTSLQLGVHFENLNNGLTMTVYCPFWMLNKTGLNLSYRNYTSSFYGFSEDGLFKNSICCFSRQANDENTNILYHPPEYEGPILFSFREKAFFGKKKAAIRVDSGEWSDRFSLDVAGSSGVVECKANNMTYQIGVQNILTNNSLTKQIIFMPYYVLINRAPFDIEVQEDKRPADPRILVKANDCAPLWPKAEGDRMLRVKTVDMDEITAPFKYNDVQCSLLQLRNKYGGINVDVHVTEGVIYITFTEYHPGDAPGLLMNCTDETITFWEKGNVNGRVLRPNNLIYYTWNDPAGERKIMWKSKNKESFENDLRRDGVDQFLVAHEDSEVQEPTTSDRHNSKRRSSQLETVYWVSFLNGTQRVLLFTKNQSLAENTQSSSRLDQVTREIEVSLRGLGLSLVNNVKGIELMYIGIASSNVIWEQEKNKRYKQLKIEMNQQVEDRYQEYLRDIAVDDVKKYFVDSNRVVELDFQNMVLQKHTSQRRIRRLFYPGFYLTMKTSPYQLQLHAKINRIQIDNQLQDSIFPIIMAPIPPPKSVAATTELKPFIEMSVVQRIIPHSTVTQFKYLRVLMQEFHVKVDLDFINAIVEMFAVEMDEKEAKEKFEEDLSVQKQPLFAHVTVHSQQEQKAFYDNLHLGPIKVHVSFSMGTGGDTESKALPSIISTLLQGVGVTLTDVNDVVFRLAFFEREYQFFTQRQLISECTTHYAGQAVKQLYVLVLGLDVIGNPYGLVVGFTKGVEDLFYEPFQGLIQGPGEFAEGLVLGVRSLFGHTVGGAAGAVSKITGAVGKGIAALTFDDDYQRKRRAALNKKPATMQEGLARGGKGLVMGVVDGVTGVVTKPISGAKTEGVQGFFKGLGKGAVGLVARPATGIVDFASGTFDSVKRATELSDEEKKLRPQRFLHADGIIRPYSRQEAEGYKIFRDADKGKFASSDQLAYTEILFEKEVLLVTNYRIIYVRKDLFGWQSDWVYKWDEISSLRKVEQGIEITLGSSSKQKSSFTKMFTSSDKPKKLLLISNRQRCEKLFSVMTNLHEKSKS</sequence>
<dbReference type="PANTHER" id="PTHR16166">
    <property type="entry name" value="VACUOLAR PROTEIN SORTING-ASSOCIATED PROTEIN VPS13"/>
    <property type="match status" value="1"/>
</dbReference>
<evidence type="ECO:0000256" key="3">
    <source>
        <dbReference type="ARBA" id="ARBA00023055"/>
    </source>
</evidence>
<feature type="coiled-coil region" evidence="4">
    <location>
        <begin position="117"/>
        <end position="149"/>
    </location>
</feature>
<evidence type="ECO:0000256" key="6">
    <source>
        <dbReference type="SAM" id="Phobius"/>
    </source>
</evidence>
<dbReference type="Proteomes" id="UP001107558">
    <property type="component" value="Chromosome 2"/>
</dbReference>
<dbReference type="Pfam" id="PF25033">
    <property type="entry name" value="VPS13_M"/>
    <property type="match status" value="1"/>
</dbReference>
<dbReference type="GO" id="GO:0045053">
    <property type="term" value="P:protein retention in Golgi apparatus"/>
    <property type="evidence" value="ECO:0007669"/>
    <property type="project" value="TreeGrafter"/>
</dbReference>
<gene>
    <name evidence="11" type="ORF">PVAND_007566</name>
</gene>
<dbReference type="OrthoDB" id="428159at2759"/>
<reference evidence="11" key="1">
    <citation type="submission" date="2021-03" db="EMBL/GenBank/DDBJ databases">
        <title>Chromosome level genome of the anhydrobiotic midge Polypedilum vanderplanki.</title>
        <authorList>
            <person name="Yoshida Y."/>
            <person name="Kikawada T."/>
            <person name="Gusev O."/>
        </authorList>
    </citation>
    <scope>NUCLEOTIDE SEQUENCE</scope>
    <source>
        <strain evidence="11">NIAS01</strain>
        <tissue evidence="11">Whole body or cell culture</tissue>
    </source>
</reference>
<feature type="region of interest" description="Disordered" evidence="5">
    <location>
        <begin position="1448"/>
        <end position="1480"/>
    </location>
</feature>
<dbReference type="InterPro" id="IPR026847">
    <property type="entry name" value="VPS13"/>
</dbReference>
<keyword evidence="6" id="KW-0472">Membrane</keyword>
<evidence type="ECO:0000313" key="11">
    <source>
        <dbReference type="EMBL" id="KAG5677844.1"/>
    </source>
</evidence>
<feature type="compositionally biased region" description="Polar residues" evidence="5">
    <location>
        <begin position="1976"/>
        <end position="1991"/>
    </location>
</feature>
<feature type="compositionally biased region" description="Acidic residues" evidence="5">
    <location>
        <begin position="908"/>
        <end position="919"/>
    </location>
</feature>
<evidence type="ECO:0000256" key="1">
    <source>
        <dbReference type="ARBA" id="ARBA00006545"/>
    </source>
</evidence>
<dbReference type="InterPro" id="IPR009543">
    <property type="entry name" value="VPS13_VAB"/>
</dbReference>
<dbReference type="InterPro" id="IPR056748">
    <property type="entry name" value="VPS13-like_C"/>
</dbReference>
<dbReference type="Pfam" id="PF12624">
    <property type="entry name" value="VPS13_N"/>
    <property type="match status" value="1"/>
</dbReference>
<feature type="transmembrane region" description="Helical" evidence="6">
    <location>
        <begin position="12"/>
        <end position="31"/>
    </location>
</feature>
<comment type="caution">
    <text evidence="11">The sequence shown here is derived from an EMBL/GenBank/DDBJ whole genome shotgun (WGS) entry which is preliminary data.</text>
</comment>
<evidence type="ECO:0000313" key="12">
    <source>
        <dbReference type="Proteomes" id="UP001107558"/>
    </source>
</evidence>
<proteinExistence type="inferred from homology"/>
<feature type="region of interest" description="Disordered" evidence="5">
    <location>
        <begin position="1969"/>
        <end position="1995"/>
    </location>
</feature>
<feature type="domain" description="Intermembrane lipid transfer protein VPS13-like C-terminal" evidence="10">
    <location>
        <begin position="3324"/>
        <end position="3427"/>
    </location>
</feature>
<dbReference type="Pfam" id="PF25036">
    <property type="entry name" value="VPS13_VAB"/>
    <property type="match status" value="1"/>
</dbReference>
<protein>
    <submittedName>
        <fullName evidence="11">Uncharacterized protein</fullName>
    </submittedName>
</protein>
<dbReference type="PANTHER" id="PTHR16166:SF93">
    <property type="entry name" value="INTERMEMBRANE LIPID TRANSFER PROTEIN VPS13"/>
    <property type="match status" value="1"/>
</dbReference>
<accession>A0A9J6C6P6</accession>
<evidence type="ECO:0000259" key="10">
    <source>
        <dbReference type="Pfam" id="PF25037"/>
    </source>
</evidence>
<keyword evidence="2" id="KW-0813">Transport</keyword>
<name>A0A9J6C6P6_POLVA</name>
<feature type="region of interest" description="Disordered" evidence="5">
    <location>
        <begin position="1658"/>
        <end position="1692"/>
    </location>
</feature>
<comment type="similarity">
    <text evidence="1">Belongs to the VPS13 family.</text>
</comment>
<keyword evidence="6" id="KW-0812">Transmembrane</keyword>
<feature type="domain" description="Chorein N-terminal" evidence="7">
    <location>
        <begin position="53"/>
        <end position="828"/>
    </location>
</feature>
<feature type="compositionally biased region" description="Polar residues" evidence="5">
    <location>
        <begin position="1658"/>
        <end position="1673"/>
    </location>
</feature>
<evidence type="ECO:0000256" key="5">
    <source>
        <dbReference type="SAM" id="MobiDB-lite"/>
    </source>
</evidence>
<dbReference type="InterPro" id="IPR056747">
    <property type="entry name" value="VPS13-like_M"/>
</dbReference>
<dbReference type="EMBL" id="JADBJN010000002">
    <property type="protein sequence ID" value="KAG5677844.1"/>
    <property type="molecule type" value="Genomic_DNA"/>
</dbReference>
<evidence type="ECO:0000259" key="9">
    <source>
        <dbReference type="Pfam" id="PF25036"/>
    </source>
</evidence>
<evidence type="ECO:0000256" key="4">
    <source>
        <dbReference type="SAM" id="Coils"/>
    </source>
</evidence>
<feature type="region of interest" description="Disordered" evidence="5">
    <location>
        <begin position="901"/>
        <end position="921"/>
    </location>
</feature>
<feature type="domain" description="Vacuolar protein sorting-associated protein 13 VPS13 adaptor binding" evidence="9">
    <location>
        <begin position="2183"/>
        <end position="2726"/>
    </location>
</feature>
<dbReference type="InterPro" id="IPR026854">
    <property type="entry name" value="VPS13_N"/>
</dbReference>
<dbReference type="GO" id="GO:0006623">
    <property type="term" value="P:protein targeting to vacuole"/>
    <property type="evidence" value="ECO:0007669"/>
    <property type="project" value="TreeGrafter"/>
</dbReference>
<evidence type="ECO:0000259" key="7">
    <source>
        <dbReference type="Pfam" id="PF12624"/>
    </source>
</evidence>
<keyword evidence="4" id="KW-0175">Coiled coil</keyword>
<evidence type="ECO:0000259" key="8">
    <source>
        <dbReference type="Pfam" id="PF25033"/>
    </source>
</evidence>
<feature type="compositionally biased region" description="Polar residues" evidence="5">
    <location>
        <begin position="1460"/>
        <end position="1472"/>
    </location>
</feature>
<dbReference type="Pfam" id="PF25037">
    <property type="entry name" value="VPS13_C"/>
    <property type="match status" value="1"/>
</dbReference>
<evidence type="ECO:0000256" key="2">
    <source>
        <dbReference type="ARBA" id="ARBA00022448"/>
    </source>
</evidence>
<keyword evidence="3" id="KW-0445">Lipid transport</keyword>
<keyword evidence="12" id="KW-1185">Reference proteome</keyword>